<dbReference type="GO" id="GO:0006096">
    <property type="term" value="P:glycolytic process"/>
    <property type="evidence" value="ECO:0007669"/>
    <property type="project" value="UniProtKB-KW"/>
</dbReference>
<gene>
    <name evidence="15" type="ORF">V1264_024988</name>
</gene>
<evidence type="ECO:0000256" key="3">
    <source>
        <dbReference type="ARBA" id="ARBA00009225"/>
    </source>
</evidence>
<dbReference type="GO" id="GO:0004340">
    <property type="term" value="F:glucokinase activity"/>
    <property type="evidence" value="ECO:0007669"/>
    <property type="project" value="TreeGrafter"/>
</dbReference>
<evidence type="ECO:0000256" key="9">
    <source>
        <dbReference type="ARBA" id="ARBA00044613"/>
    </source>
</evidence>
<comment type="pathway">
    <text evidence="2">Carbohydrate metabolism; hexose metabolism.</text>
</comment>
<comment type="catalytic activity">
    <reaction evidence="9">
        <text>a D-hexose + ATP = a D-hexose 6-phosphate + ADP + H(+)</text>
        <dbReference type="Rhea" id="RHEA:22740"/>
        <dbReference type="ChEBI" id="CHEBI:4194"/>
        <dbReference type="ChEBI" id="CHEBI:15378"/>
        <dbReference type="ChEBI" id="CHEBI:30616"/>
        <dbReference type="ChEBI" id="CHEBI:229467"/>
        <dbReference type="ChEBI" id="CHEBI:456216"/>
        <dbReference type="EC" id="2.7.1.1"/>
    </reaction>
    <physiologicalReaction direction="left-to-right" evidence="9">
        <dbReference type="Rhea" id="RHEA:22741"/>
    </physiologicalReaction>
</comment>
<dbReference type="PROSITE" id="PS51748">
    <property type="entry name" value="HEXOKINASE_2"/>
    <property type="match status" value="1"/>
</dbReference>
<proteinExistence type="inferred from homology"/>
<comment type="pathway">
    <text evidence="1">Carbohydrate degradation; glycolysis; D-glyceraldehyde 3-phosphate and glycerone phosphate from D-glucose: step 1/4.</text>
</comment>
<dbReference type="PRINTS" id="PR00475">
    <property type="entry name" value="HEXOKINASE"/>
</dbReference>
<evidence type="ECO:0000256" key="11">
    <source>
        <dbReference type="ARBA" id="ARBA00048160"/>
    </source>
</evidence>
<comment type="catalytic activity">
    <reaction evidence="10">
        <text>D-fructose + ATP = D-fructose 6-phosphate + ADP + H(+)</text>
        <dbReference type="Rhea" id="RHEA:16125"/>
        <dbReference type="ChEBI" id="CHEBI:15378"/>
        <dbReference type="ChEBI" id="CHEBI:30616"/>
        <dbReference type="ChEBI" id="CHEBI:37721"/>
        <dbReference type="ChEBI" id="CHEBI:61527"/>
        <dbReference type="ChEBI" id="CHEBI:456216"/>
        <dbReference type="EC" id="2.7.1.1"/>
    </reaction>
    <physiologicalReaction direction="left-to-right" evidence="10">
        <dbReference type="Rhea" id="RHEA:16126"/>
    </physiologicalReaction>
</comment>
<keyword evidence="4 12" id="KW-0808">Transferase</keyword>
<evidence type="ECO:0000313" key="15">
    <source>
        <dbReference type="EMBL" id="KAK7089900.1"/>
    </source>
</evidence>
<dbReference type="GO" id="GO:0001678">
    <property type="term" value="P:intracellular glucose homeostasis"/>
    <property type="evidence" value="ECO:0007669"/>
    <property type="project" value="InterPro"/>
</dbReference>
<dbReference type="GO" id="GO:0005739">
    <property type="term" value="C:mitochondrion"/>
    <property type="evidence" value="ECO:0007669"/>
    <property type="project" value="TreeGrafter"/>
</dbReference>
<keyword evidence="16" id="KW-1185">Reference proteome</keyword>
<dbReference type="Proteomes" id="UP001374579">
    <property type="component" value="Unassembled WGS sequence"/>
</dbReference>
<keyword evidence="5 12" id="KW-0547">Nucleotide-binding</keyword>
<evidence type="ECO:0000256" key="2">
    <source>
        <dbReference type="ARBA" id="ARBA00005028"/>
    </source>
</evidence>
<dbReference type="InterPro" id="IPR001312">
    <property type="entry name" value="Hexokinase"/>
</dbReference>
<keyword evidence="7 12" id="KW-0067">ATP-binding</keyword>
<accession>A0AAN9G0T6</accession>
<evidence type="ECO:0000256" key="4">
    <source>
        <dbReference type="ARBA" id="ARBA00022679"/>
    </source>
</evidence>
<dbReference type="InterPro" id="IPR022673">
    <property type="entry name" value="Hexokinase_C"/>
</dbReference>
<feature type="domain" description="Hexokinase C-terminal" evidence="14">
    <location>
        <begin position="97"/>
        <end position="330"/>
    </location>
</feature>
<evidence type="ECO:0000313" key="16">
    <source>
        <dbReference type="Proteomes" id="UP001374579"/>
    </source>
</evidence>
<evidence type="ECO:0000256" key="6">
    <source>
        <dbReference type="ARBA" id="ARBA00022777"/>
    </source>
</evidence>
<evidence type="ECO:0000256" key="8">
    <source>
        <dbReference type="ARBA" id="ARBA00023152"/>
    </source>
</evidence>
<name>A0AAN9G0T6_9CAEN</name>
<evidence type="ECO:0000256" key="7">
    <source>
        <dbReference type="ARBA" id="ARBA00022840"/>
    </source>
</evidence>
<keyword evidence="6 12" id="KW-0418">Kinase</keyword>
<comment type="similarity">
    <text evidence="3 12">Belongs to the hexokinase family.</text>
</comment>
<evidence type="ECO:0000256" key="10">
    <source>
        <dbReference type="ARBA" id="ARBA00047905"/>
    </source>
</evidence>
<dbReference type="PANTHER" id="PTHR19443">
    <property type="entry name" value="HEXOKINASE"/>
    <property type="match status" value="1"/>
</dbReference>
<protein>
    <recommendedName>
        <fullName evidence="12">Phosphotransferase</fullName>
        <ecNumber evidence="12">2.7.1.-</ecNumber>
    </recommendedName>
</protein>
<evidence type="ECO:0000259" key="13">
    <source>
        <dbReference type="Pfam" id="PF00349"/>
    </source>
</evidence>
<sequence>MFVTLKQQELGDREIFVAVVFSFPCKHAAEDDLTTAQLTKWTKGFNCKDVLDTDFGTLLHQQLKKKTTTRKLTIKVIINDAVGLLMAGVHKDQACMISCVLGKGVNGCYIKDNGPDGTAEGRSTAKMIIATEWGALGENGRLDKFRTEFDQTAITFSMSPKQQILEKMVGMLYIGEIVREVLLKLVKEGYLFKLYFGDLPALNEKRGFPTEHVMKIDSDVDKDSLVTRDLLHALEFDPISEYDCMLVKFVCRIVLRRAAYLAAAALASMVKHVHQRDITVAIDGSLWRAHPRFKEEMKAQAKIFAGPDFNVKFESILDGSEIGAALMTAVSLSRKLSFRDQ</sequence>
<reference evidence="15 16" key="1">
    <citation type="submission" date="2024-02" db="EMBL/GenBank/DDBJ databases">
        <title>Chromosome-scale genome assembly of the rough periwinkle Littorina saxatilis.</title>
        <authorList>
            <person name="De Jode A."/>
            <person name="Faria R."/>
            <person name="Formenti G."/>
            <person name="Sims Y."/>
            <person name="Smith T.P."/>
            <person name="Tracey A."/>
            <person name="Wood J.M.D."/>
            <person name="Zagrodzka Z.B."/>
            <person name="Johannesson K."/>
            <person name="Butlin R.K."/>
            <person name="Leder E.H."/>
        </authorList>
    </citation>
    <scope>NUCLEOTIDE SEQUENCE [LARGE SCALE GENOMIC DNA]</scope>
    <source>
        <strain evidence="15">Snail1</strain>
        <tissue evidence="15">Muscle</tissue>
    </source>
</reference>
<evidence type="ECO:0000256" key="1">
    <source>
        <dbReference type="ARBA" id="ARBA00004888"/>
    </source>
</evidence>
<dbReference type="Pfam" id="PF00349">
    <property type="entry name" value="Hexokinase_1"/>
    <property type="match status" value="1"/>
</dbReference>
<keyword evidence="8 12" id="KW-0324">Glycolysis</keyword>
<dbReference type="GO" id="GO:0005536">
    <property type="term" value="F:D-glucose binding"/>
    <property type="evidence" value="ECO:0007669"/>
    <property type="project" value="InterPro"/>
</dbReference>
<dbReference type="InterPro" id="IPR043129">
    <property type="entry name" value="ATPase_NBD"/>
</dbReference>
<dbReference type="EC" id="2.7.1.-" evidence="12"/>
<organism evidence="15 16">
    <name type="scientific">Littorina saxatilis</name>
    <dbReference type="NCBI Taxonomy" id="31220"/>
    <lineage>
        <taxon>Eukaryota</taxon>
        <taxon>Metazoa</taxon>
        <taxon>Spiralia</taxon>
        <taxon>Lophotrochozoa</taxon>
        <taxon>Mollusca</taxon>
        <taxon>Gastropoda</taxon>
        <taxon>Caenogastropoda</taxon>
        <taxon>Littorinimorpha</taxon>
        <taxon>Littorinoidea</taxon>
        <taxon>Littorinidae</taxon>
        <taxon>Littorina</taxon>
    </lineage>
</organism>
<evidence type="ECO:0000259" key="14">
    <source>
        <dbReference type="Pfam" id="PF03727"/>
    </source>
</evidence>
<evidence type="ECO:0000256" key="5">
    <source>
        <dbReference type="ARBA" id="ARBA00022741"/>
    </source>
</evidence>
<dbReference type="GO" id="GO:0005829">
    <property type="term" value="C:cytosol"/>
    <property type="evidence" value="ECO:0007669"/>
    <property type="project" value="TreeGrafter"/>
</dbReference>
<feature type="domain" description="Hexokinase N-terminal" evidence="13">
    <location>
        <begin position="11"/>
        <end position="88"/>
    </location>
</feature>
<dbReference type="EMBL" id="JBAMIC010000071">
    <property type="protein sequence ID" value="KAK7089900.1"/>
    <property type="molecule type" value="Genomic_DNA"/>
</dbReference>
<dbReference type="GO" id="GO:0006006">
    <property type="term" value="P:glucose metabolic process"/>
    <property type="evidence" value="ECO:0007669"/>
    <property type="project" value="TreeGrafter"/>
</dbReference>
<dbReference type="PANTHER" id="PTHR19443:SF16">
    <property type="entry name" value="HEXOKINASE TYPE 1-RELATED"/>
    <property type="match status" value="1"/>
</dbReference>
<dbReference type="SUPFAM" id="SSF53067">
    <property type="entry name" value="Actin-like ATPase domain"/>
    <property type="match status" value="2"/>
</dbReference>
<comment type="catalytic activity">
    <reaction evidence="11">
        <text>D-glucose + ATP = D-glucose 6-phosphate + ADP + H(+)</text>
        <dbReference type="Rhea" id="RHEA:17825"/>
        <dbReference type="ChEBI" id="CHEBI:4167"/>
        <dbReference type="ChEBI" id="CHEBI:15378"/>
        <dbReference type="ChEBI" id="CHEBI:30616"/>
        <dbReference type="ChEBI" id="CHEBI:61548"/>
        <dbReference type="ChEBI" id="CHEBI:456216"/>
        <dbReference type="EC" id="2.7.1.1"/>
    </reaction>
    <physiologicalReaction direction="left-to-right" evidence="11">
        <dbReference type="Rhea" id="RHEA:17826"/>
    </physiologicalReaction>
</comment>
<evidence type="ECO:0000256" key="12">
    <source>
        <dbReference type="RuleBase" id="RU362007"/>
    </source>
</evidence>
<dbReference type="AlphaFoldDB" id="A0AAN9G0T6"/>
<dbReference type="Gene3D" id="3.40.367.20">
    <property type="match status" value="1"/>
</dbReference>
<dbReference type="Gene3D" id="3.30.420.40">
    <property type="match status" value="1"/>
</dbReference>
<dbReference type="GO" id="GO:0008865">
    <property type="term" value="F:fructokinase activity"/>
    <property type="evidence" value="ECO:0007669"/>
    <property type="project" value="TreeGrafter"/>
</dbReference>
<dbReference type="InterPro" id="IPR022672">
    <property type="entry name" value="Hexokinase_N"/>
</dbReference>
<dbReference type="GO" id="GO:0005524">
    <property type="term" value="F:ATP binding"/>
    <property type="evidence" value="ECO:0007669"/>
    <property type="project" value="UniProtKB-UniRule"/>
</dbReference>
<dbReference type="Pfam" id="PF03727">
    <property type="entry name" value="Hexokinase_2"/>
    <property type="match status" value="1"/>
</dbReference>
<comment type="caution">
    <text evidence="15">The sequence shown here is derived from an EMBL/GenBank/DDBJ whole genome shotgun (WGS) entry which is preliminary data.</text>
</comment>